<feature type="compositionally biased region" description="Basic and acidic residues" evidence="1">
    <location>
        <begin position="19"/>
        <end position="29"/>
    </location>
</feature>
<evidence type="ECO:0000313" key="2">
    <source>
        <dbReference type="EMBL" id="MDR6593472.1"/>
    </source>
</evidence>
<feature type="compositionally biased region" description="Low complexity" evidence="1">
    <location>
        <begin position="1"/>
        <end position="17"/>
    </location>
</feature>
<comment type="caution">
    <text evidence="2">The sequence shown here is derived from an EMBL/GenBank/DDBJ whole genome shotgun (WGS) entry which is preliminary data.</text>
</comment>
<organism evidence="2 3">
    <name type="scientific">Saccharothrix longispora</name>
    <dbReference type="NCBI Taxonomy" id="33920"/>
    <lineage>
        <taxon>Bacteria</taxon>
        <taxon>Bacillati</taxon>
        <taxon>Actinomycetota</taxon>
        <taxon>Actinomycetes</taxon>
        <taxon>Pseudonocardiales</taxon>
        <taxon>Pseudonocardiaceae</taxon>
        <taxon>Saccharothrix</taxon>
    </lineage>
</organism>
<dbReference type="EMBL" id="JAVDSG010000001">
    <property type="protein sequence ID" value="MDR6593472.1"/>
    <property type="molecule type" value="Genomic_DNA"/>
</dbReference>
<sequence length="29" mass="2866">MHSSNVGVAALAGPAAPCVEDRERQGGGE</sequence>
<reference evidence="2 3" key="1">
    <citation type="submission" date="2023-07" db="EMBL/GenBank/DDBJ databases">
        <title>Sequencing the genomes of 1000 actinobacteria strains.</title>
        <authorList>
            <person name="Klenk H.-P."/>
        </authorList>
    </citation>
    <scope>NUCLEOTIDE SEQUENCE [LARGE SCALE GENOMIC DNA]</scope>
    <source>
        <strain evidence="2 3">DSM 43749</strain>
    </source>
</reference>
<protein>
    <submittedName>
        <fullName evidence="2">Uncharacterized protein</fullName>
    </submittedName>
</protein>
<evidence type="ECO:0000313" key="3">
    <source>
        <dbReference type="Proteomes" id="UP001268819"/>
    </source>
</evidence>
<feature type="region of interest" description="Disordered" evidence="1">
    <location>
        <begin position="1"/>
        <end position="29"/>
    </location>
</feature>
<keyword evidence="3" id="KW-1185">Reference proteome</keyword>
<evidence type="ECO:0000256" key="1">
    <source>
        <dbReference type="SAM" id="MobiDB-lite"/>
    </source>
</evidence>
<accession>A0ABU1PS47</accession>
<name>A0ABU1PS47_9PSEU</name>
<proteinExistence type="predicted"/>
<gene>
    <name evidence="2" type="ORF">J2S66_001856</name>
</gene>
<dbReference type="Proteomes" id="UP001268819">
    <property type="component" value="Unassembled WGS sequence"/>
</dbReference>